<accession>A0A2A2DFV4</accession>
<name>A0A2A2DFV4_9ACTN</name>
<dbReference type="CDD" id="cd09083">
    <property type="entry name" value="EEP-1"/>
    <property type="match status" value="1"/>
</dbReference>
<keyword evidence="2" id="KW-0378">Hydrolase</keyword>
<dbReference type="Proteomes" id="UP000218944">
    <property type="component" value="Unassembled WGS sequence"/>
</dbReference>
<protein>
    <submittedName>
        <fullName evidence="2">Endonuclease</fullName>
    </submittedName>
</protein>
<dbReference type="InterPro" id="IPR036691">
    <property type="entry name" value="Endo/exonu/phosph_ase_sf"/>
</dbReference>
<comment type="caution">
    <text evidence="2">The sequence shown here is derived from an EMBL/GenBank/DDBJ whole genome shotgun (WGS) entry which is preliminary data.</text>
</comment>
<dbReference type="Pfam" id="PF03372">
    <property type="entry name" value="Exo_endo_phos"/>
    <property type="match status" value="1"/>
</dbReference>
<keyword evidence="2" id="KW-0540">Nuclease</keyword>
<dbReference type="RefSeq" id="WP_095578906.1">
    <property type="nucleotide sequence ID" value="NZ_JAJQQS010000014.1"/>
</dbReference>
<reference evidence="2 3" key="1">
    <citation type="submission" date="2017-08" db="EMBL/GenBank/DDBJ databases">
        <title>Genome sequence of Streptomyces albireticuli NRRL B-1670.</title>
        <authorList>
            <person name="Graham D.E."/>
            <person name="Mahan K.M."/>
            <person name="Klingeman D.M."/>
            <person name="Hettich R.L."/>
            <person name="Parry R.J."/>
            <person name="Spain J.C."/>
        </authorList>
    </citation>
    <scope>NUCLEOTIDE SEQUENCE [LARGE SCALE GENOMIC DNA]</scope>
    <source>
        <strain evidence="2 3">NRRL B-1670</strain>
    </source>
</reference>
<dbReference type="EMBL" id="NSJV01000062">
    <property type="protein sequence ID" value="PAU50327.1"/>
    <property type="molecule type" value="Genomic_DNA"/>
</dbReference>
<dbReference type="PROSITE" id="PS51318">
    <property type="entry name" value="TAT"/>
    <property type="match status" value="1"/>
</dbReference>
<dbReference type="SUPFAM" id="SSF56219">
    <property type="entry name" value="DNase I-like"/>
    <property type="match status" value="1"/>
</dbReference>
<dbReference type="InterPro" id="IPR006311">
    <property type="entry name" value="TAT_signal"/>
</dbReference>
<gene>
    <name evidence="2" type="ORF">CK936_03175</name>
</gene>
<keyword evidence="3" id="KW-1185">Reference proteome</keyword>
<dbReference type="InterPro" id="IPR005135">
    <property type="entry name" value="Endo/exonuclease/phosphatase"/>
</dbReference>
<dbReference type="GO" id="GO:0004519">
    <property type="term" value="F:endonuclease activity"/>
    <property type="evidence" value="ECO:0007669"/>
    <property type="project" value="UniProtKB-KW"/>
</dbReference>
<evidence type="ECO:0000313" key="2">
    <source>
        <dbReference type="EMBL" id="PAU50327.1"/>
    </source>
</evidence>
<feature type="domain" description="Endonuclease/exonuclease/phosphatase" evidence="1">
    <location>
        <begin position="75"/>
        <end position="318"/>
    </location>
</feature>
<dbReference type="AlphaFoldDB" id="A0A2A2DFV4"/>
<evidence type="ECO:0000313" key="3">
    <source>
        <dbReference type="Proteomes" id="UP000218944"/>
    </source>
</evidence>
<evidence type="ECO:0000259" key="1">
    <source>
        <dbReference type="Pfam" id="PF03372"/>
    </source>
</evidence>
<keyword evidence="2" id="KW-0255">Endonuclease</keyword>
<dbReference type="Gene3D" id="3.60.10.10">
    <property type="entry name" value="Endonuclease/exonuclease/phosphatase"/>
    <property type="match status" value="1"/>
</dbReference>
<proteinExistence type="predicted"/>
<organism evidence="2 3">
    <name type="scientific">Streptomyces albireticuli</name>
    <dbReference type="NCBI Taxonomy" id="1940"/>
    <lineage>
        <taxon>Bacteria</taxon>
        <taxon>Bacillati</taxon>
        <taxon>Actinomycetota</taxon>
        <taxon>Actinomycetes</taxon>
        <taxon>Kitasatosporales</taxon>
        <taxon>Streptomycetaceae</taxon>
        <taxon>Streptomyces</taxon>
    </lineage>
</organism>
<sequence length="327" mass="35436">MSASVPPRTSLLPPGAPLSRRTALRATAAATVTGATAAAVAPAEAAGVAVPVPDTRTAPAGGGPAPEAARGLRVMSFNLRYASETGPHPWSERRPVMRRLLRRERPHLLGTQEGLHGQLRDLAEDLGPRYGCVGLGRLGGSHDEFAAVLYDTERLVPEEYDHFWLSGTPSLIGSATWGNTVVRMATWVRFTDRRTGSGFYALNTHLDHAHQYARERSAALVTERLRALDPALPRVVTGDFNVPAHRNPVYDAMLDHGSLADTWDAAAERGPQYATFHGYRPLVPGGDRIDWILASPSVRVSRADINTFSEQGRFPSDHLPVQALLEP</sequence>